<evidence type="ECO:0000313" key="1">
    <source>
        <dbReference type="EMBL" id="CAL8135975.1"/>
    </source>
</evidence>
<evidence type="ECO:0000313" key="2">
    <source>
        <dbReference type="Proteomes" id="UP001642540"/>
    </source>
</evidence>
<protein>
    <submittedName>
        <fullName evidence="1">Uncharacterized protein</fullName>
    </submittedName>
</protein>
<organism evidence="1 2">
    <name type="scientific">Orchesella dallaii</name>
    <dbReference type="NCBI Taxonomy" id="48710"/>
    <lineage>
        <taxon>Eukaryota</taxon>
        <taxon>Metazoa</taxon>
        <taxon>Ecdysozoa</taxon>
        <taxon>Arthropoda</taxon>
        <taxon>Hexapoda</taxon>
        <taxon>Collembola</taxon>
        <taxon>Entomobryomorpha</taxon>
        <taxon>Entomobryoidea</taxon>
        <taxon>Orchesellidae</taxon>
        <taxon>Orchesellinae</taxon>
        <taxon>Orchesella</taxon>
    </lineage>
</organism>
<dbReference type="EMBL" id="CAXLJM020000110">
    <property type="protein sequence ID" value="CAL8135975.1"/>
    <property type="molecule type" value="Genomic_DNA"/>
</dbReference>
<proteinExistence type="predicted"/>
<reference evidence="1 2" key="1">
    <citation type="submission" date="2024-08" db="EMBL/GenBank/DDBJ databases">
        <authorList>
            <person name="Cucini C."/>
            <person name="Frati F."/>
        </authorList>
    </citation>
    <scope>NUCLEOTIDE SEQUENCE [LARGE SCALE GENOMIC DNA]</scope>
</reference>
<name>A0ABP1RUK5_9HEXA</name>
<comment type="caution">
    <text evidence="1">The sequence shown here is derived from an EMBL/GenBank/DDBJ whole genome shotgun (WGS) entry which is preliminary data.</text>
</comment>
<gene>
    <name evidence="1" type="ORF">ODALV1_LOCUS26226</name>
</gene>
<dbReference type="Proteomes" id="UP001642540">
    <property type="component" value="Unassembled WGS sequence"/>
</dbReference>
<accession>A0ABP1RUK5</accession>
<sequence>MVLSVGTRCSNTDHLLDASIEVLHQETSNITEGGEGLVATPDDLLPWLHLTPVQVEFCVRCLETPVNIFGEKIVLVLPHHHTAAAPLLCVPYPYNIGRFWIAQHVIRREGFGCYYPFRARIYSDMQMVHFGGLQMFVRETNPWAIKPYPMSDLEQRKSKIPTWKVNALARSIGGFSSRGFRFYRDPIYLLPPVALQALEELELY</sequence>
<keyword evidence="2" id="KW-1185">Reference proteome</keyword>